<name>A0A0D2BQH9_9EURO</name>
<gene>
    <name evidence="6" type="ORF">PV08_08577</name>
</gene>
<dbReference type="VEuPathDB" id="FungiDB:PV08_08577"/>
<evidence type="ECO:0000256" key="1">
    <source>
        <dbReference type="ARBA" id="ARBA00008061"/>
    </source>
</evidence>
<dbReference type="Pfam" id="PF23915">
    <property type="entry name" value="SusG_C"/>
    <property type="match status" value="1"/>
</dbReference>
<dbReference type="HOGENOM" id="CLU_006462_1_2_1"/>
<keyword evidence="2" id="KW-0378">Hydrolase</keyword>
<evidence type="ECO:0000256" key="3">
    <source>
        <dbReference type="ARBA" id="ARBA00023295"/>
    </source>
</evidence>
<dbReference type="InterPro" id="IPR006047">
    <property type="entry name" value="GH13_cat_dom"/>
</dbReference>
<dbReference type="GO" id="GO:0004556">
    <property type="term" value="F:alpha-amylase activity"/>
    <property type="evidence" value="ECO:0007669"/>
    <property type="project" value="TreeGrafter"/>
</dbReference>
<reference evidence="6 7" key="1">
    <citation type="submission" date="2015-01" db="EMBL/GenBank/DDBJ databases">
        <title>The Genome Sequence of Exophiala spinifera CBS89968.</title>
        <authorList>
            <consortium name="The Broad Institute Genomics Platform"/>
            <person name="Cuomo C."/>
            <person name="de Hoog S."/>
            <person name="Gorbushina A."/>
            <person name="Stielow B."/>
            <person name="Teixiera M."/>
            <person name="Abouelleil A."/>
            <person name="Chapman S.B."/>
            <person name="Priest M."/>
            <person name="Young S.K."/>
            <person name="Wortman J."/>
            <person name="Nusbaum C."/>
            <person name="Birren B."/>
        </authorList>
    </citation>
    <scope>NUCLEOTIDE SEQUENCE [LARGE SCALE GENOMIC DNA]</scope>
    <source>
        <strain evidence="6 7">CBS 89968</strain>
    </source>
</reference>
<organism evidence="6 7">
    <name type="scientific">Exophiala spinifera</name>
    <dbReference type="NCBI Taxonomy" id="91928"/>
    <lineage>
        <taxon>Eukaryota</taxon>
        <taxon>Fungi</taxon>
        <taxon>Dikarya</taxon>
        <taxon>Ascomycota</taxon>
        <taxon>Pezizomycotina</taxon>
        <taxon>Eurotiomycetes</taxon>
        <taxon>Chaetothyriomycetidae</taxon>
        <taxon>Chaetothyriales</taxon>
        <taxon>Herpotrichiellaceae</taxon>
        <taxon>Exophiala</taxon>
    </lineage>
</organism>
<dbReference type="GO" id="GO:0009313">
    <property type="term" value="P:oligosaccharide catabolic process"/>
    <property type="evidence" value="ECO:0007669"/>
    <property type="project" value="TreeGrafter"/>
</dbReference>
<dbReference type="FunFam" id="3.90.400.10:FF:000002">
    <property type="entry name" value="Sucrose isomerase"/>
    <property type="match status" value="1"/>
</dbReference>
<dbReference type="SMART" id="SM00642">
    <property type="entry name" value="Aamy"/>
    <property type="match status" value="1"/>
</dbReference>
<evidence type="ECO:0000256" key="2">
    <source>
        <dbReference type="ARBA" id="ARBA00022801"/>
    </source>
</evidence>
<protein>
    <recommendedName>
        <fullName evidence="5">Glycosyl hydrolase family 13 catalytic domain-containing protein</fullName>
    </recommendedName>
</protein>
<dbReference type="GO" id="GO:0090599">
    <property type="term" value="F:alpha-glucosidase activity"/>
    <property type="evidence" value="ECO:0007669"/>
    <property type="project" value="UniProtKB-ARBA"/>
</dbReference>
<dbReference type="InterPro" id="IPR056300">
    <property type="entry name" value="SusG-like_C"/>
</dbReference>
<dbReference type="Gene3D" id="3.20.20.80">
    <property type="entry name" value="Glycosidases"/>
    <property type="match status" value="1"/>
</dbReference>
<evidence type="ECO:0000256" key="4">
    <source>
        <dbReference type="ARBA" id="ARBA00026248"/>
    </source>
</evidence>
<dbReference type="SUPFAM" id="SSF51445">
    <property type="entry name" value="(Trans)glycosidases"/>
    <property type="match status" value="1"/>
</dbReference>
<keyword evidence="3" id="KW-0326">Glycosidase</keyword>
<dbReference type="SUPFAM" id="SSF51011">
    <property type="entry name" value="Glycosyl hydrolase domain"/>
    <property type="match status" value="1"/>
</dbReference>
<dbReference type="STRING" id="91928.A0A0D2BQH9"/>
<dbReference type="OrthoDB" id="204980at2759"/>
<dbReference type="EMBL" id="KN847497">
    <property type="protein sequence ID" value="KIW13389.1"/>
    <property type="molecule type" value="Genomic_DNA"/>
</dbReference>
<evidence type="ECO:0000313" key="7">
    <source>
        <dbReference type="Proteomes" id="UP000053328"/>
    </source>
</evidence>
<dbReference type="PANTHER" id="PTHR10357">
    <property type="entry name" value="ALPHA-AMYLASE FAMILY MEMBER"/>
    <property type="match status" value="1"/>
</dbReference>
<proteinExistence type="inferred from homology"/>
<dbReference type="Proteomes" id="UP000053328">
    <property type="component" value="Unassembled WGS sequence"/>
</dbReference>
<dbReference type="GeneID" id="27335660"/>
<evidence type="ECO:0000313" key="6">
    <source>
        <dbReference type="EMBL" id="KIW13389.1"/>
    </source>
</evidence>
<dbReference type="Pfam" id="PF00128">
    <property type="entry name" value="Alpha-amylase"/>
    <property type="match status" value="1"/>
</dbReference>
<sequence>MTQQCPVGFETDHDSLLQARKWWKESIIYQIYPRSYQDSNGDGIGDLNGITAKLDYIKGLGANLIWICPMYKSPKSDYGYDISDYYTVSEEYGTNEDLSTLVATAKNKDIGILLDLVINHTSDEHEWFQKALQDPSSKYRDYYFFKQGINGQPPNNWRSYFGGSAWEPVPSEQNMFYLHAFGTRMPDLNWENAELREALYTMINWWLEKGIAGFRIDAIMNIKKTMIEGTVEPDGNDGLVAIHKYIINQPGIKDLLQGLKDNTFTKHNIMTLAEAAVPDDQLEDFIGPNGLFNMSFDFRAADIDIPESGEWYRPTDWTINQLRDTLLNVQTSVQRKGWGATYFENHDQNRSINKYFRQHKEDISDVTKKLLATILLGFRGTPVVYEGEEIGMENIQLTSIDQYEDVNTHGQYKAAIAAGVDAEQALRLVSYRSRDNSRTPMQWDSSDNGGFTTGKPWFPVNSNYKTVNVAQAIKNKDSVYHHYRRLIELRTGHHYKDVLVYGKTVPKYTDIDNVMAYERVLGNQSVLFFANFQNKALELDNGAFRGKVLSNNYADISVEEDRINLSPYQALVVDTSQ</sequence>
<dbReference type="CDD" id="cd11333">
    <property type="entry name" value="AmyAc_SI_OligoGlu_DGase"/>
    <property type="match status" value="1"/>
</dbReference>
<dbReference type="GO" id="GO:0000023">
    <property type="term" value="P:maltose metabolic process"/>
    <property type="evidence" value="ECO:0007669"/>
    <property type="project" value="UniProtKB-KW"/>
</dbReference>
<dbReference type="InterPro" id="IPR013780">
    <property type="entry name" value="Glyco_hydro_b"/>
</dbReference>
<dbReference type="InterPro" id="IPR045857">
    <property type="entry name" value="O16G_dom_2"/>
</dbReference>
<comment type="similarity">
    <text evidence="1">Belongs to the glycosyl hydrolase 13 family.</text>
</comment>
<feature type="domain" description="Glycosyl hydrolase family 13 catalytic" evidence="5">
    <location>
        <begin position="30"/>
        <end position="438"/>
    </location>
</feature>
<evidence type="ECO:0000259" key="5">
    <source>
        <dbReference type="SMART" id="SM00642"/>
    </source>
</evidence>
<keyword evidence="4" id="KW-0462">Maltose metabolism</keyword>
<dbReference type="AlphaFoldDB" id="A0A0D2BQH9"/>
<dbReference type="Gene3D" id="2.60.40.1180">
    <property type="entry name" value="Golgi alpha-mannosidase II"/>
    <property type="match status" value="1"/>
</dbReference>
<dbReference type="FunFam" id="3.20.20.80:FF:000064">
    <property type="entry name" value="Oligo-1,6-glucosidase"/>
    <property type="match status" value="1"/>
</dbReference>
<dbReference type="Gene3D" id="3.90.400.10">
    <property type="entry name" value="Oligo-1,6-glucosidase, Domain 2"/>
    <property type="match status" value="1"/>
</dbReference>
<dbReference type="RefSeq" id="XP_016233605.1">
    <property type="nucleotide sequence ID" value="XM_016382902.1"/>
</dbReference>
<accession>A0A0D2BQH9</accession>
<keyword evidence="7" id="KW-1185">Reference proteome</keyword>
<dbReference type="PANTHER" id="PTHR10357:SF179">
    <property type="entry name" value="NEUTRAL AND BASIC AMINO ACID TRANSPORT PROTEIN RBAT"/>
    <property type="match status" value="1"/>
</dbReference>
<dbReference type="InterPro" id="IPR017853">
    <property type="entry name" value="GH"/>
</dbReference>